<dbReference type="Proteomes" id="UP000603865">
    <property type="component" value="Unassembled WGS sequence"/>
</dbReference>
<feature type="signal peptide" evidence="1">
    <location>
        <begin position="1"/>
        <end position="31"/>
    </location>
</feature>
<keyword evidence="3" id="KW-1185">Reference proteome</keyword>
<dbReference type="AlphaFoldDB" id="A0A918C4N4"/>
<dbReference type="EMBL" id="BMQL01000007">
    <property type="protein sequence ID" value="GGR05560.1"/>
    <property type="molecule type" value="Genomic_DNA"/>
</dbReference>
<reference evidence="2" key="1">
    <citation type="journal article" date="2014" name="Int. J. Syst. Evol. Microbiol.">
        <title>Complete genome sequence of Corynebacterium casei LMG S-19264T (=DSM 44701T), isolated from a smear-ripened cheese.</title>
        <authorList>
            <consortium name="US DOE Joint Genome Institute (JGI-PGF)"/>
            <person name="Walter F."/>
            <person name="Albersmeier A."/>
            <person name="Kalinowski J."/>
            <person name="Ruckert C."/>
        </authorList>
    </citation>
    <scope>NUCLEOTIDE SEQUENCE</scope>
    <source>
        <strain evidence="2">JCM 31311</strain>
    </source>
</reference>
<gene>
    <name evidence="2" type="ORF">GCM10008957_18130</name>
</gene>
<evidence type="ECO:0000313" key="2">
    <source>
        <dbReference type="EMBL" id="GGR05560.1"/>
    </source>
</evidence>
<feature type="chain" id="PRO_5036906312" evidence="1">
    <location>
        <begin position="32"/>
        <end position="155"/>
    </location>
</feature>
<dbReference type="PROSITE" id="PS51257">
    <property type="entry name" value="PROKAR_LIPOPROTEIN"/>
    <property type="match status" value="1"/>
</dbReference>
<reference evidence="2" key="2">
    <citation type="submission" date="2020-09" db="EMBL/GenBank/DDBJ databases">
        <authorList>
            <person name="Sun Q."/>
            <person name="Ohkuma M."/>
        </authorList>
    </citation>
    <scope>NUCLEOTIDE SEQUENCE</scope>
    <source>
        <strain evidence="2">JCM 31311</strain>
    </source>
</reference>
<organism evidence="2 3">
    <name type="scientific">Deinococcus ruber</name>
    <dbReference type="NCBI Taxonomy" id="1848197"/>
    <lineage>
        <taxon>Bacteria</taxon>
        <taxon>Thermotogati</taxon>
        <taxon>Deinococcota</taxon>
        <taxon>Deinococci</taxon>
        <taxon>Deinococcales</taxon>
        <taxon>Deinococcaceae</taxon>
        <taxon>Deinococcus</taxon>
    </lineage>
</organism>
<dbReference type="RefSeq" id="WP_189089533.1">
    <property type="nucleotide sequence ID" value="NZ_BMQL01000007.1"/>
</dbReference>
<evidence type="ECO:0000313" key="3">
    <source>
        <dbReference type="Proteomes" id="UP000603865"/>
    </source>
</evidence>
<name>A0A918C4N4_9DEIO</name>
<proteinExistence type="predicted"/>
<evidence type="ECO:0000256" key="1">
    <source>
        <dbReference type="SAM" id="SignalP"/>
    </source>
</evidence>
<comment type="caution">
    <text evidence="2">The sequence shown here is derived from an EMBL/GenBank/DDBJ whole genome shotgun (WGS) entry which is preliminary data.</text>
</comment>
<protein>
    <submittedName>
        <fullName evidence="2">Uncharacterized protein</fullName>
    </submittedName>
</protein>
<keyword evidence="1" id="KW-0732">Signal</keyword>
<accession>A0A918C4N4</accession>
<sequence length="155" mass="15806">MKLLPATPVRLPSTAALTGPLLLVLVCAGMAACSQQTVGTGIPPVTAQITAPTPLSFSVAPAASSASLEVLDTSLSLSVFGTELRIRPGSKLRTVWLRVRLPNGNISPLTLSPDCQCIRLAGSAAQSIGVKMVPGLSIETALAQGGPWTVAALTH</sequence>